<accession>A0A8B9UIZ9</accession>
<name>A0A8B9UIZ9_9AVES</name>
<evidence type="ECO:0000313" key="2">
    <source>
        <dbReference type="Ensembl" id="ENSAZOP00000010311.1"/>
    </source>
</evidence>
<dbReference type="Ensembl" id="ENSAZOT00000011016.1">
    <property type="protein sequence ID" value="ENSAZOP00000010311.1"/>
    <property type="gene ID" value="ENSAZOG00000006591.1"/>
</dbReference>
<dbReference type="Proteomes" id="UP000694549">
    <property type="component" value="Unplaced"/>
</dbReference>
<keyword evidence="3" id="KW-1185">Reference proteome</keyword>
<evidence type="ECO:0000313" key="3">
    <source>
        <dbReference type="Proteomes" id="UP000694549"/>
    </source>
</evidence>
<dbReference type="AlphaFoldDB" id="A0A8B9UIZ9"/>
<sequence>MAQEWSVPTRPKTSWRERRPAWLNRELWLELRRKKRVYNLWKSGQATREDYKDVARLCRDKIRKAKTHLELNLATAVKDNKKRFYKYINTKRRTKENLHPLLDAGGNLVTRDEEKAEVLNAFFASVFSGKTGCSLDTQYPELVEGDGEQDVALTIHEELVGDLLRHLDVHKSMGPDGIHPRVLRELAEELAKPLSIIYQQSWLSGEVPADWRLANVTPIYKKGRRADPGNYRPVSLTSVPGKLMEQILLGVIMRHLKGKQAIRPSQHGFMEGRSCLTNLISFYDKVTRWVDEGKAVDVVYLDFSKAFDTVSHSILLKKLAALGLDWRMLRWVRNWLDSRAQRAVVNGVKSSWRPVTSGVPQGSVLGPVLFNIFINDLDEGIECTLSKFADDTKLGACVDLLEGRKALQEDLDRLHRWAEVNCMKFNKAKCQVLHLGCNNPKQSYRLGDEWLESCLVEKDLGVIVDSRLNMSQQCAQVAKKANGILACIRTSVTSKAREVIVPLYLALVRPHLEYCVQFWAPRYKKDIEVLERVQRRATKLVRGLENKSYEERLKELGLFSLEKRRLRRDLIALYRYLKGGCREVGVGLFSHVPGDRTRGNGLKLRQGSFRLDVRKNFFTKRVVRHWNRLPREVVESPSLEVFKRCLDVELRDMV</sequence>
<proteinExistence type="predicted"/>
<organism evidence="2 3">
    <name type="scientific">Anas zonorhyncha</name>
    <name type="common">Eastern spot-billed duck</name>
    <dbReference type="NCBI Taxonomy" id="75864"/>
    <lineage>
        <taxon>Eukaryota</taxon>
        <taxon>Metazoa</taxon>
        <taxon>Chordata</taxon>
        <taxon>Craniata</taxon>
        <taxon>Vertebrata</taxon>
        <taxon>Euteleostomi</taxon>
        <taxon>Archelosauria</taxon>
        <taxon>Archosauria</taxon>
        <taxon>Dinosauria</taxon>
        <taxon>Saurischia</taxon>
        <taxon>Theropoda</taxon>
        <taxon>Coelurosauria</taxon>
        <taxon>Aves</taxon>
        <taxon>Neognathae</taxon>
        <taxon>Galloanserae</taxon>
        <taxon>Anseriformes</taxon>
        <taxon>Anatidae</taxon>
        <taxon>Anatinae</taxon>
        <taxon>Anas</taxon>
    </lineage>
</organism>
<dbReference type="CDD" id="cd01650">
    <property type="entry name" value="RT_nLTR_like"/>
    <property type="match status" value="1"/>
</dbReference>
<dbReference type="PANTHER" id="PTHR33332">
    <property type="entry name" value="REVERSE TRANSCRIPTASE DOMAIN-CONTAINING PROTEIN"/>
    <property type="match status" value="1"/>
</dbReference>
<dbReference type="InterPro" id="IPR000477">
    <property type="entry name" value="RT_dom"/>
</dbReference>
<reference evidence="2" key="1">
    <citation type="submission" date="2025-08" db="UniProtKB">
        <authorList>
            <consortium name="Ensembl"/>
        </authorList>
    </citation>
    <scope>IDENTIFICATION</scope>
</reference>
<feature type="domain" description="Reverse transcriptase" evidence="1">
    <location>
        <begin position="200"/>
        <end position="455"/>
    </location>
</feature>
<dbReference type="InterPro" id="IPR043502">
    <property type="entry name" value="DNA/RNA_pol_sf"/>
</dbReference>
<reference evidence="2" key="2">
    <citation type="submission" date="2025-09" db="UniProtKB">
        <authorList>
            <consortium name="Ensembl"/>
        </authorList>
    </citation>
    <scope>IDENTIFICATION</scope>
</reference>
<dbReference type="Pfam" id="PF00078">
    <property type="entry name" value="RVT_1"/>
    <property type="match status" value="1"/>
</dbReference>
<protein>
    <recommendedName>
        <fullName evidence="1">Reverse transcriptase domain-containing protein</fullName>
    </recommendedName>
</protein>
<evidence type="ECO:0000259" key="1">
    <source>
        <dbReference type="PROSITE" id="PS50878"/>
    </source>
</evidence>
<dbReference type="SUPFAM" id="SSF56672">
    <property type="entry name" value="DNA/RNA polymerases"/>
    <property type="match status" value="1"/>
</dbReference>
<dbReference type="PROSITE" id="PS50878">
    <property type="entry name" value="RT_POL"/>
    <property type="match status" value="1"/>
</dbReference>